<name>A0A1V5SVK6_9BACT</name>
<dbReference type="EMBL" id="MWBQ01000070">
    <property type="protein sequence ID" value="OQA58557.1"/>
    <property type="molecule type" value="Genomic_DNA"/>
</dbReference>
<proteinExistence type="predicted"/>
<reference evidence="1" key="1">
    <citation type="submission" date="2017-02" db="EMBL/GenBank/DDBJ databases">
        <title>Delving into the versatile metabolic prowess of the omnipresent phylum Bacteroidetes.</title>
        <authorList>
            <person name="Nobu M.K."/>
            <person name="Mei R."/>
            <person name="Narihiro T."/>
            <person name="Kuroda K."/>
            <person name="Liu W.-T."/>
        </authorList>
    </citation>
    <scope>NUCLEOTIDE SEQUENCE</scope>
    <source>
        <strain evidence="1">ADurb.Bin276</strain>
    </source>
</reference>
<accession>A0A1V5SVK6</accession>
<evidence type="ECO:0000313" key="1">
    <source>
        <dbReference type="EMBL" id="OQA58557.1"/>
    </source>
</evidence>
<dbReference type="Proteomes" id="UP000485569">
    <property type="component" value="Unassembled WGS sequence"/>
</dbReference>
<gene>
    <name evidence="1" type="ORF">BWY41_01032</name>
</gene>
<sequence>MKLENKVFKTKGEALSNAIAMNLIDFEVITDRDNTGKIVYRIDLIQNDFSINSYNFEYL</sequence>
<comment type="caution">
    <text evidence="1">The sequence shown here is derived from an EMBL/GenBank/DDBJ whole genome shotgun (WGS) entry which is preliminary data.</text>
</comment>
<organism evidence="1">
    <name type="scientific">Candidatus Atribacter allofermentans</name>
    <dbReference type="NCBI Taxonomy" id="1852833"/>
    <lineage>
        <taxon>Bacteria</taxon>
        <taxon>Pseudomonadati</taxon>
        <taxon>Atribacterota</taxon>
        <taxon>Atribacteria</taxon>
        <taxon>Atribacterales</taxon>
        <taxon>Atribacteraceae</taxon>
        <taxon>Atribacter</taxon>
    </lineage>
</organism>
<dbReference type="AlphaFoldDB" id="A0A1V5SVK6"/>
<protein>
    <submittedName>
        <fullName evidence="1">Uncharacterized protein</fullName>
    </submittedName>
</protein>